<proteinExistence type="predicted"/>
<keyword evidence="2" id="KW-1185">Reference proteome</keyword>
<organism evidence="1 2">
    <name type="scientific">Ralstonia insidiosa</name>
    <dbReference type="NCBI Taxonomy" id="190721"/>
    <lineage>
        <taxon>Bacteria</taxon>
        <taxon>Pseudomonadati</taxon>
        <taxon>Pseudomonadota</taxon>
        <taxon>Betaproteobacteria</taxon>
        <taxon>Burkholderiales</taxon>
        <taxon>Burkholderiaceae</taxon>
        <taxon>Ralstonia</taxon>
    </lineage>
</organism>
<gene>
    <name evidence="1" type="ORF">A9Y76_07015</name>
</gene>
<dbReference type="AlphaFoldDB" id="A0A191ZVW6"/>
<protein>
    <submittedName>
        <fullName evidence="1">Uncharacterized protein</fullName>
    </submittedName>
</protein>
<name>A0A191ZVW6_9RALS</name>
<reference evidence="2" key="1">
    <citation type="submission" date="2016-06" db="EMBL/GenBank/DDBJ databases">
        <authorList>
            <person name="Xu Y."/>
            <person name="Nagy A."/>
            <person name="Yan X."/>
            <person name="Kim S.W."/>
            <person name="Haley B."/>
            <person name="Liu N.T."/>
            <person name="Nou X."/>
        </authorList>
    </citation>
    <scope>NUCLEOTIDE SEQUENCE [LARGE SCALE GENOMIC DNA]</scope>
    <source>
        <strain evidence="2">ATCC 49129</strain>
    </source>
</reference>
<evidence type="ECO:0000313" key="2">
    <source>
        <dbReference type="Proteomes" id="UP000078572"/>
    </source>
</evidence>
<dbReference type="Proteomes" id="UP000078572">
    <property type="component" value="Chromosome 1"/>
</dbReference>
<accession>A0A191ZVW6</accession>
<dbReference type="EMBL" id="CP016022">
    <property type="protein sequence ID" value="ANJ72228.1"/>
    <property type="molecule type" value="Genomic_DNA"/>
</dbReference>
<evidence type="ECO:0000313" key="1">
    <source>
        <dbReference type="EMBL" id="ANJ72228.1"/>
    </source>
</evidence>
<sequence length="218" mass="24325">MKLFYGFGKRDEHGDLLPYGEQTPDYCGVLNIRTEGAKFIDSLGSEAEHKIYDMPAASIDELPEIFNSARTFIKAFVNTGHKIVFVVPFVTPKDSLDAVVKLDSLFGSVVPEAVIEYALVINAGMIKDKAGVKNALNGNEIKRIASKHKIHFGHIDVQFVSGFQKVIDFTQMGVQKTWLEKFNSTDPREELGVFHNQNMEDFLNQYCALVGEATGVEF</sequence>